<protein>
    <submittedName>
        <fullName evidence="1">Uncharacterized protein</fullName>
    </submittedName>
</protein>
<dbReference type="Proteomes" id="UP000732527">
    <property type="component" value="Unassembled WGS sequence"/>
</dbReference>
<dbReference type="AlphaFoldDB" id="A0A921EHV7"/>
<comment type="caution">
    <text evidence="1">The sequence shown here is derived from an EMBL/GenBank/DDBJ whole genome shotgun (WGS) entry which is preliminary data.</text>
</comment>
<reference evidence="1" key="2">
    <citation type="submission" date="2021-09" db="EMBL/GenBank/DDBJ databases">
        <authorList>
            <person name="Gilroy R."/>
        </authorList>
    </citation>
    <scope>NUCLEOTIDE SEQUENCE</scope>
    <source>
        <strain evidence="1">CHK192-2623</strain>
    </source>
</reference>
<sequence length="199" mass="23817">MKELHESELPELKGSDKQIAWAKDIRSLYLKLFNDGSSYDFPKRKSLYDPTYNEKDREMAKRRRDYARDLDNIRIIATLNNDYLKSSSFTGNRLHHYKKALDSAVAPEFSSNYESEIKTHFSRMKNSLFRYRADQEELSDIIDKITDQMLKDWQHALGSVSENAKRMRRQKMAYRNFVFEYARKNLLENDDAAWWINHR</sequence>
<dbReference type="EMBL" id="DYYQ01000011">
    <property type="protein sequence ID" value="HJE48793.1"/>
    <property type="molecule type" value="Genomic_DNA"/>
</dbReference>
<organism evidence="1 2">
    <name type="scientific">Lactobacillus johnsonii</name>
    <dbReference type="NCBI Taxonomy" id="33959"/>
    <lineage>
        <taxon>Bacteria</taxon>
        <taxon>Bacillati</taxon>
        <taxon>Bacillota</taxon>
        <taxon>Bacilli</taxon>
        <taxon>Lactobacillales</taxon>
        <taxon>Lactobacillaceae</taxon>
        <taxon>Lactobacillus</taxon>
    </lineage>
</organism>
<name>A0A921EHV7_LACJH</name>
<proteinExistence type="predicted"/>
<evidence type="ECO:0000313" key="2">
    <source>
        <dbReference type="Proteomes" id="UP000732527"/>
    </source>
</evidence>
<gene>
    <name evidence="1" type="ORF">K8V69_01210</name>
</gene>
<reference evidence="1" key="1">
    <citation type="journal article" date="2021" name="PeerJ">
        <title>Extensive microbial diversity within the chicken gut microbiome revealed by metagenomics and culture.</title>
        <authorList>
            <person name="Gilroy R."/>
            <person name="Ravi A."/>
            <person name="Getino M."/>
            <person name="Pursley I."/>
            <person name="Horton D.L."/>
            <person name="Alikhan N.F."/>
            <person name="Baker D."/>
            <person name="Gharbi K."/>
            <person name="Hall N."/>
            <person name="Watson M."/>
            <person name="Adriaenssens E.M."/>
            <person name="Foster-Nyarko E."/>
            <person name="Jarju S."/>
            <person name="Secka A."/>
            <person name="Antonio M."/>
            <person name="Oren A."/>
            <person name="Chaudhuri R.R."/>
            <person name="La Ragione R."/>
            <person name="Hildebrand F."/>
            <person name="Pallen M.J."/>
        </authorList>
    </citation>
    <scope>NUCLEOTIDE SEQUENCE</scope>
    <source>
        <strain evidence="1">CHK192-2623</strain>
    </source>
</reference>
<evidence type="ECO:0000313" key="1">
    <source>
        <dbReference type="EMBL" id="HJE48793.1"/>
    </source>
</evidence>
<accession>A0A921EHV7</accession>